<organism evidence="2 3">
    <name type="scientific">Methylibium petroleiphilum (strain ATCC BAA-1232 / LMG 22953 / PM1)</name>
    <dbReference type="NCBI Taxonomy" id="420662"/>
    <lineage>
        <taxon>Bacteria</taxon>
        <taxon>Pseudomonadati</taxon>
        <taxon>Pseudomonadota</taxon>
        <taxon>Betaproteobacteria</taxon>
        <taxon>Burkholderiales</taxon>
        <taxon>Sphaerotilaceae</taxon>
        <taxon>Methylibium</taxon>
    </lineage>
</organism>
<name>A2SJE1_METPP</name>
<feature type="transmembrane region" description="Helical" evidence="1">
    <location>
        <begin position="12"/>
        <end position="33"/>
    </location>
</feature>
<feature type="transmembrane region" description="Helical" evidence="1">
    <location>
        <begin position="230"/>
        <end position="258"/>
    </location>
</feature>
<accession>A2SJE1</accession>
<keyword evidence="1" id="KW-0472">Membrane</keyword>
<keyword evidence="3" id="KW-1185">Reference proteome</keyword>
<feature type="transmembrane region" description="Helical" evidence="1">
    <location>
        <begin position="70"/>
        <end position="87"/>
    </location>
</feature>
<dbReference type="HOGENOM" id="CLU_637305_0_0_4"/>
<dbReference type="Proteomes" id="UP000000366">
    <property type="component" value="Chromosome"/>
</dbReference>
<feature type="transmembrane region" description="Helical" evidence="1">
    <location>
        <begin position="364"/>
        <end position="386"/>
    </location>
</feature>
<feature type="transmembrane region" description="Helical" evidence="1">
    <location>
        <begin position="40"/>
        <end position="58"/>
    </location>
</feature>
<reference evidence="2 3" key="1">
    <citation type="journal article" date="2007" name="J. Bacteriol.">
        <title>Whole-genome analysis of the methyl tert-butyl ether-degrading beta-proteobacterium Methylibium petroleiphilum PM1.</title>
        <authorList>
            <person name="Kane S.R."/>
            <person name="Chakicherla A.Y."/>
            <person name="Chain P.S.G."/>
            <person name="Schmidt R."/>
            <person name="Shin M.W."/>
            <person name="Legler T.C."/>
            <person name="Scow K.M."/>
            <person name="Larimer F.W."/>
            <person name="Lucas S.M."/>
            <person name="Richardson P.M."/>
            <person name="Hristova K.R."/>
        </authorList>
    </citation>
    <scope>NUCLEOTIDE SEQUENCE [LARGE SCALE GENOMIC DNA]</scope>
    <source>
        <strain evidence="3">ATCC BAA-1232 / LMG 22953 / PM1</strain>
    </source>
</reference>
<evidence type="ECO:0000313" key="2">
    <source>
        <dbReference type="EMBL" id="ABM95680.1"/>
    </source>
</evidence>
<feature type="transmembrane region" description="Helical" evidence="1">
    <location>
        <begin position="270"/>
        <end position="291"/>
    </location>
</feature>
<dbReference type="STRING" id="420662.Mpe_A2726"/>
<evidence type="ECO:0000313" key="3">
    <source>
        <dbReference type="Proteomes" id="UP000000366"/>
    </source>
</evidence>
<dbReference type="eggNOG" id="ENOG5032ZXG">
    <property type="taxonomic scope" value="Bacteria"/>
</dbReference>
<dbReference type="RefSeq" id="WP_011830310.1">
    <property type="nucleotide sequence ID" value="NC_008825.1"/>
</dbReference>
<feature type="transmembrane region" description="Helical" evidence="1">
    <location>
        <begin position="157"/>
        <end position="181"/>
    </location>
</feature>
<dbReference type="EMBL" id="CP000555">
    <property type="protein sequence ID" value="ABM95680.1"/>
    <property type="molecule type" value="Genomic_DNA"/>
</dbReference>
<keyword evidence="1" id="KW-0812">Transmembrane</keyword>
<feature type="transmembrane region" description="Helical" evidence="1">
    <location>
        <begin position="99"/>
        <end position="120"/>
    </location>
</feature>
<protein>
    <submittedName>
        <fullName evidence="2">Uncharacterized protein</fullName>
    </submittedName>
</protein>
<evidence type="ECO:0000256" key="1">
    <source>
        <dbReference type="SAM" id="Phobius"/>
    </source>
</evidence>
<proteinExistence type="predicted"/>
<dbReference type="KEGG" id="mpt:Mpe_A2726"/>
<sequence length="461" mass="50644">MGDLSDLLLPSAFAVVAAPLVLGAVIAIVWFFIASSNKRILGMAYVLMIFAFDLFTHYPRPYLNLGGLQAYPADILVLVLMVVVVLESFKRPLPLQGPLLLWLALGGLLFASLTLGLSQYGKSAGTEARDYVYYWCVGLYACTCDFDDGEMKKIAKWATWCAYGLIVIAIYRWVGLALGFVPRSFVLDIGITSVFRALPSEAAFFLAAAALVHGMAWLRGTGTPRSGLHALIFAAIVLVLQHRSVWLATVAAGAYLLVQERKHLPRQFPWLLGFVLVAGIGTGIAATFGYLDPLFDALDASLSSVTASRSTVTDRMFGWESLLDEWANSSTKTLLFGFPYGHGWHRFVDGKIAEYSPHNFYVDMLLRVGVVGLGLLVLATLIALVYSLLGRVESESEYLQIRGFGLILIASVVYYVPYSASYTHGAVTGLALAQIMHRSRRRRRQAKFTNARPTAYVKRSV</sequence>
<gene>
    <name evidence="2" type="ordered locus">Mpe_A2726</name>
</gene>
<feature type="transmembrane region" description="Helical" evidence="1">
    <location>
        <begin position="202"/>
        <end position="218"/>
    </location>
</feature>
<keyword evidence="1" id="KW-1133">Transmembrane helix</keyword>
<dbReference type="AlphaFoldDB" id="A2SJE1"/>
<feature type="transmembrane region" description="Helical" evidence="1">
    <location>
        <begin position="398"/>
        <end position="416"/>
    </location>
</feature>